<dbReference type="InterPro" id="IPR039425">
    <property type="entry name" value="RNA_pol_sigma-70-like"/>
</dbReference>
<dbReference type="GO" id="GO:0006352">
    <property type="term" value="P:DNA-templated transcription initiation"/>
    <property type="evidence" value="ECO:0007669"/>
    <property type="project" value="InterPro"/>
</dbReference>
<proteinExistence type="inferred from homology"/>
<dbReference type="PANTHER" id="PTHR43133">
    <property type="entry name" value="RNA POLYMERASE ECF-TYPE SIGMA FACTO"/>
    <property type="match status" value="1"/>
</dbReference>
<evidence type="ECO:0000256" key="1">
    <source>
        <dbReference type="ARBA" id="ARBA00010641"/>
    </source>
</evidence>
<dbReference type="InterPro" id="IPR036388">
    <property type="entry name" value="WH-like_DNA-bd_sf"/>
</dbReference>
<dbReference type="SUPFAM" id="SSF88659">
    <property type="entry name" value="Sigma3 and sigma4 domains of RNA polymerase sigma factors"/>
    <property type="match status" value="1"/>
</dbReference>
<keyword evidence="3" id="KW-0731">Sigma factor</keyword>
<comment type="similarity">
    <text evidence="1">Belongs to the sigma-70 factor family. ECF subfamily.</text>
</comment>
<accession>A0A1B8TUQ1</accession>
<dbReference type="Pfam" id="PF08281">
    <property type="entry name" value="Sigma70_r4_2"/>
    <property type="match status" value="1"/>
</dbReference>
<dbReference type="STRING" id="996801.BW723_05470"/>
<dbReference type="KEGG" id="prn:BW723_05470"/>
<name>A0A1B8TUQ1_9FLAO</name>
<dbReference type="InterPro" id="IPR014284">
    <property type="entry name" value="RNA_pol_sigma-70_dom"/>
</dbReference>
<dbReference type="Gene3D" id="1.10.10.10">
    <property type="entry name" value="Winged helix-like DNA-binding domain superfamily/Winged helix DNA-binding domain"/>
    <property type="match status" value="1"/>
</dbReference>
<dbReference type="Gene3D" id="1.10.1740.10">
    <property type="match status" value="1"/>
</dbReference>
<keyword evidence="8" id="KW-1185">Reference proteome</keyword>
<dbReference type="NCBIfam" id="TIGR02937">
    <property type="entry name" value="sigma70-ECF"/>
    <property type="match status" value="1"/>
</dbReference>
<feature type="domain" description="RNA polymerase sigma-70 region 2" evidence="5">
    <location>
        <begin position="22"/>
        <end position="86"/>
    </location>
</feature>
<sequence>MKLEELIQKCCEQDLDAQSKVYHLFADKLFGVCLKYSRNYQDAEDNLQDSFLTIFDKIKQYKHKGSFEGWLKKITIHTVLQKYRQKAPLEIVNEIKDDVENEEIELENSVFNVDVLLDCIQQLSDSYRMVFNLYVLDNYTHKEIAELLKISEGTSKSNLSRARKILKEKLEIHQKKLN</sequence>
<keyword evidence="2" id="KW-0805">Transcription regulation</keyword>
<dbReference type="OrthoDB" id="1056775at2"/>
<dbReference type="InterPro" id="IPR013325">
    <property type="entry name" value="RNA_pol_sigma_r2"/>
</dbReference>
<gene>
    <name evidence="7" type="ORF">LPB301_10240</name>
</gene>
<comment type="caution">
    <text evidence="7">The sequence shown here is derived from an EMBL/GenBank/DDBJ whole genome shotgun (WGS) entry which is preliminary data.</text>
</comment>
<dbReference type="InterPro" id="IPR007627">
    <property type="entry name" value="RNA_pol_sigma70_r2"/>
</dbReference>
<evidence type="ECO:0000256" key="3">
    <source>
        <dbReference type="ARBA" id="ARBA00023082"/>
    </source>
</evidence>
<evidence type="ECO:0000313" key="8">
    <source>
        <dbReference type="Proteomes" id="UP000092612"/>
    </source>
</evidence>
<evidence type="ECO:0000256" key="4">
    <source>
        <dbReference type="ARBA" id="ARBA00023163"/>
    </source>
</evidence>
<protein>
    <submittedName>
        <fullName evidence="7">RNA polymerase subunit sigma-70</fullName>
    </submittedName>
</protein>
<evidence type="ECO:0000259" key="5">
    <source>
        <dbReference type="Pfam" id="PF04542"/>
    </source>
</evidence>
<dbReference type="CDD" id="cd06171">
    <property type="entry name" value="Sigma70_r4"/>
    <property type="match status" value="1"/>
</dbReference>
<evidence type="ECO:0000259" key="6">
    <source>
        <dbReference type="Pfam" id="PF08281"/>
    </source>
</evidence>
<keyword evidence="4" id="KW-0804">Transcription</keyword>
<dbReference type="InterPro" id="IPR013249">
    <property type="entry name" value="RNA_pol_sigma70_r4_t2"/>
</dbReference>
<dbReference type="EMBL" id="LSFL01000035">
    <property type="protein sequence ID" value="OBY63205.1"/>
    <property type="molecule type" value="Genomic_DNA"/>
</dbReference>
<dbReference type="Proteomes" id="UP000092612">
    <property type="component" value="Unassembled WGS sequence"/>
</dbReference>
<reference evidence="8" key="1">
    <citation type="submission" date="2016-02" db="EMBL/GenBank/DDBJ databases">
        <title>Paenibacillus sp. LPB0068, isolated from Crassostrea gigas.</title>
        <authorList>
            <person name="Shin S.-K."/>
            <person name="Yi H."/>
        </authorList>
    </citation>
    <scope>NUCLEOTIDE SEQUENCE [LARGE SCALE GENOMIC DNA]</scope>
    <source>
        <strain evidence="8">KCTC 23969</strain>
    </source>
</reference>
<dbReference type="GO" id="GO:0016987">
    <property type="term" value="F:sigma factor activity"/>
    <property type="evidence" value="ECO:0007669"/>
    <property type="project" value="UniProtKB-KW"/>
</dbReference>
<evidence type="ECO:0000256" key="2">
    <source>
        <dbReference type="ARBA" id="ARBA00023015"/>
    </source>
</evidence>
<dbReference type="SUPFAM" id="SSF88946">
    <property type="entry name" value="Sigma2 domain of RNA polymerase sigma factors"/>
    <property type="match status" value="1"/>
</dbReference>
<feature type="domain" description="RNA polymerase sigma factor 70 region 4 type 2" evidence="6">
    <location>
        <begin position="116"/>
        <end position="165"/>
    </location>
</feature>
<dbReference type="PANTHER" id="PTHR43133:SF46">
    <property type="entry name" value="RNA POLYMERASE SIGMA-70 FACTOR ECF SUBFAMILY"/>
    <property type="match status" value="1"/>
</dbReference>
<organism evidence="7 8">
    <name type="scientific">Polaribacter reichenbachii</name>
    <dbReference type="NCBI Taxonomy" id="996801"/>
    <lineage>
        <taxon>Bacteria</taxon>
        <taxon>Pseudomonadati</taxon>
        <taxon>Bacteroidota</taxon>
        <taxon>Flavobacteriia</taxon>
        <taxon>Flavobacteriales</taxon>
        <taxon>Flavobacteriaceae</taxon>
    </lineage>
</organism>
<dbReference type="InterPro" id="IPR013324">
    <property type="entry name" value="RNA_pol_sigma_r3/r4-like"/>
</dbReference>
<dbReference type="AlphaFoldDB" id="A0A1B8TUQ1"/>
<evidence type="ECO:0000313" key="7">
    <source>
        <dbReference type="EMBL" id="OBY63205.1"/>
    </source>
</evidence>
<dbReference type="GO" id="GO:0003677">
    <property type="term" value="F:DNA binding"/>
    <property type="evidence" value="ECO:0007669"/>
    <property type="project" value="InterPro"/>
</dbReference>
<dbReference type="Pfam" id="PF04542">
    <property type="entry name" value="Sigma70_r2"/>
    <property type="match status" value="1"/>
</dbReference>
<dbReference type="RefSeq" id="WP_068361169.1">
    <property type="nucleotide sequence ID" value="NZ_CP019337.1"/>
</dbReference>